<dbReference type="InterPro" id="IPR036291">
    <property type="entry name" value="NAD(P)-bd_dom_sf"/>
</dbReference>
<keyword evidence="2" id="KW-1185">Reference proteome</keyword>
<dbReference type="AlphaFoldDB" id="A0A917FL23"/>
<dbReference type="RefSeq" id="WP_188448476.1">
    <property type="nucleotide sequence ID" value="NZ_BMFO01000002.1"/>
</dbReference>
<dbReference type="Gene3D" id="3.40.50.720">
    <property type="entry name" value="NAD(P)-binding Rossmann-like Domain"/>
    <property type="match status" value="1"/>
</dbReference>
<dbReference type="Proteomes" id="UP000632858">
    <property type="component" value="Unassembled WGS sequence"/>
</dbReference>
<reference evidence="1" key="2">
    <citation type="submission" date="2020-09" db="EMBL/GenBank/DDBJ databases">
        <authorList>
            <person name="Sun Q."/>
            <person name="Zhou Y."/>
        </authorList>
    </citation>
    <scope>NUCLEOTIDE SEQUENCE</scope>
    <source>
        <strain evidence="1">CGMCC 1.12726</strain>
    </source>
</reference>
<evidence type="ECO:0000313" key="2">
    <source>
        <dbReference type="Proteomes" id="UP000632858"/>
    </source>
</evidence>
<dbReference type="SUPFAM" id="SSF51735">
    <property type="entry name" value="NAD(P)-binding Rossmann-fold domains"/>
    <property type="match status" value="1"/>
</dbReference>
<name>A0A917FL23_9GAMM</name>
<sequence>MDIAIIGAGDLGMRLAALRVAAGDTVTALRRRVLPMPAGVQAVYGDLDAEADLRRLPARPDWLVFCATPDARNESAYRQLYVDGLARAMCVLQPRHTLFVSSTAVYAQDAGEWVDEDSAAAAQGFNGRVLREAEALCLQQPENRVLRLSGITGPGRRMLVNRALLGEGVTGDWTNRIHIDDAAAAAAHLIDAPGASPVWIASDDEPAVQVEVANWIRARHGLPPLPAPPGPARGRRVSNAKLRAAGWQSRYPSYREAYADA</sequence>
<dbReference type="GO" id="GO:0005737">
    <property type="term" value="C:cytoplasm"/>
    <property type="evidence" value="ECO:0007669"/>
    <property type="project" value="TreeGrafter"/>
</dbReference>
<dbReference type="InterPro" id="IPR051783">
    <property type="entry name" value="NAD(P)-dependent_oxidoreduct"/>
</dbReference>
<organism evidence="1 2">
    <name type="scientific">Arenimonas maotaiensis</name>
    <dbReference type="NCBI Taxonomy" id="1446479"/>
    <lineage>
        <taxon>Bacteria</taxon>
        <taxon>Pseudomonadati</taxon>
        <taxon>Pseudomonadota</taxon>
        <taxon>Gammaproteobacteria</taxon>
        <taxon>Lysobacterales</taxon>
        <taxon>Lysobacteraceae</taxon>
        <taxon>Arenimonas</taxon>
    </lineage>
</organism>
<accession>A0A917FL23</accession>
<dbReference type="EMBL" id="BMFO01000002">
    <property type="protein sequence ID" value="GGF90268.1"/>
    <property type="molecule type" value="Genomic_DNA"/>
</dbReference>
<proteinExistence type="predicted"/>
<dbReference type="PANTHER" id="PTHR48079:SF6">
    <property type="entry name" value="NAD(P)-BINDING DOMAIN-CONTAINING PROTEIN-RELATED"/>
    <property type="match status" value="1"/>
</dbReference>
<dbReference type="PANTHER" id="PTHR48079">
    <property type="entry name" value="PROTEIN YEEZ"/>
    <property type="match status" value="1"/>
</dbReference>
<protein>
    <submittedName>
        <fullName evidence="1">NAD(P)-dependent oxidoreductase</fullName>
    </submittedName>
</protein>
<evidence type="ECO:0000313" key="1">
    <source>
        <dbReference type="EMBL" id="GGF90268.1"/>
    </source>
</evidence>
<dbReference type="GO" id="GO:0004029">
    <property type="term" value="F:aldehyde dehydrogenase (NAD+) activity"/>
    <property type="evidence" value="ECO:0007669"/>
    <property type="project" value="TreeGrafter"/>
</dbReference>
<gene>
    <name evidence="1" type="ORF">GCM10010960_10180</name>
</gene>
<comment type="caution">
    <text evidence="1">The sequence shown here is derived from an EMBL/GenBank/DDBJ whole genome shotgun (WGS) entry which is preliminary data.</text>
</comment>
<reference evidence="1" key="1">
    <citation type="journal article" date="2014" name="Int. J. Syst. Evol. Microbiol.">
        <title>Complete genome sequence of Corynebacterium casei LMG S-19264T (=DSM 44701T), isolated from a smear-ripened cheese.</title>
        <authorList>
            <consortium name="US DOE Joint Genome Institute (JGI-PGF)"/>
            <person name="Walter F."/>
            <person name="Albersmeier A."/>
            <person name="Kalinowski J."/>
            <person name="Ruckert C."/>
        </authorList>
    </citation>
    <scope>NUCLEOTIDE SEQUENCE</scope>
    <source>
        <strain evidence="1">CGMCC 1.12726</strain>
    </source>
</reference>